<dbReference type="AlphaFoldDB" id="A0A1Y2IW05"/>
<feature type="compositionally biased region" description="Pro residues" evidence="1">
    <location>
        <begin position="704"/>
        <end position="716"/>
    </location>
</feature>
<dbReference type="GO" id="GO:0030466">
    <property type="term" value="P:silent mating-type cassette heterochromatin formation"/>
    <property type="evidence" value="ECO:0007669"/>
    <property type="project" value="TreeGrafter"/>
</dbReference>
<organism evidence="3 4">
    <name type="scientific">Trametes coccinea (strain BRFM310)</name>
    <name type="common">Pycnoporus coccineus</name>
    <dbReference type="NCBI Taxonomy" id="1353009"/>
    <lineage>
        <taxon>Eukaryota</taxon>
        <taxon>Fungi</taxon>
        <taxon>Dikarya</taxon>
        <taxon>Basidiomycota</taxon>
        <taxon>Agaricomycotina</taxon>
        <taxon>Agaricomycetes</taxon>
        <taxon>Polyporales</taxon>
        <taxon>Polyporaceae</taxon>
        <taxon>Trametes</taxon>
    </lineage>
</organism>
<accession>A0A1Y2IW05</accession>
<feature type="region of interest" description="Disordered" evidence="1">
    <location>
        <begin position="157"/>
        <end position="215"/>
    </location>
</feature>
<dbReference type="EMBL" id="KZ084095">
    <property type="protein sequence ID" value="OSD04794.1"/>
    <property type="molecule type" value="Genomic_DNA"/>
</dbReference>
<sequence>MARRYAGGHTLPDNLSWLEFPRSDGDPSVLPKNTKQVVDSDGQVNFMRPVPLDESLAIGWRVSVGAALATRMGLPEGPKYVLKSFPEGYQLYDHNKGPVKAPRHDPYLCGSIHVNRFRSTNEFIPHALWLMQDPTMDRANCSCKYCAKQPQRIISDNLGLSGVSRRHSASGSLPPSMRVPRPRREPREPRQPRAPPKPFAAVRRAPKPPKTLASPDQYILPERDLDIRAALVPAESHRPRWFRKGEVVWCLIDPPIRGQRSEEDISFWPGLVEDDHIKTQAVFDSSDVDSPQGPDATMDHLYEEAADGSPGIDGSTSDPSAAGPSRSSEPPLEAQGKVPWKVKQWYVYKIKLLGTAQHCFVTDEQVLPYLAYAPRDDILDRVREEISGLLQNVPIDQMDRDLDLMSPFDPLESEPEGEAPAAYYEKYKRAAAPYTLAIQIAANIAQYWLLTDEWECKFIIPPSAPAPPPPPRPELSASQGPAPSSSQLPSPQAQSQPQVMTLHSLITQSLSQNAKPPSMNGPSGAVPYQPESISIRLPRTSQFQQTVIQTRFQGLWWGTERIWADELVRLKIARCQFAPKGTDVIYPPAGPSASTLESMKDNPEAAREDPQRLGSSEKGLFMRIEGLFLVDVSGPDGPTKECRASGMVYELADEDWQEVVEENKGVEVNGSSKGKEKASGLLGEDVAAAQDASGAPTFRNQPSPLKPGPLPNPDPSVPVSAAANAILSQTSPAAAKANGQQKPTLEDQLSRPVLTMPYPLPPAPKGYKFRQILPSDHEAVVSLSLISGRYYPRIFHHPLMSPQVADALQSSANEDGLYRNRSLWAMEGLLPGLYQSMEPKHWRRSRVTMLQEADKEARDRFRERWEETKMARLHPASPEREHAQMEGQEQTQSPGQERQWEQSNSHVPMEVD</sequence>
<dbReference type="GO" id="GO:0031934">
    <property type="term" value="C:mating-type region heterochromatin"/>
    <property type="evidence" value="ECO:0007669"/>
    <property type="project" value="TreeGrafter"/>
</dbReference>
<dbReference type="Proteomes" id="UP000193067">
    <property type="component" value="Unassembled WGS sequence"/>
</dbReference>
<reference evidence="3 4" key="1">
    <citation type="journal article" date="2015" name="Biotechnol. Biofuels">
        <title>Enhanced degradation of softwood versus hardwood by the white-rot fungus Pycnoporus coccineus.</title>
        <authorList>
            <person name="Couturier M."/>
            <person name="Navarro D."/>
            <person name="Chevret D."/>
            <person name="Henrissat B."/>
            <person name="Piumi F."/>
            <person name="Ruiz-Duenas F.J."/>
            <person name="Martinez A.T."/>
            <person name="Grigoriev I.V."/>
            <person name="Riley R."/>
            <person name="Lipzen A."/>
            <person name="Berrin J.G."/>
            <person name="Master E.R."/>
            <person name="Rosso M.N."/>
        </authorList>
    </citation>
    <scope>NUCLEOTIDE SEQUENCE [LARGE SCALE GENOMIC DNA]</scope>
    <source>
        <strain evidence="3 4">BRFM310</strain>
    </source>
</reference>
<feature type="region of interest" description="Disordered" evidence="1">
    <location>
        <begin position="510"/>
        <end position="529"/>
    </location>
</feature>
<feature type="region of interest" description="Disordered" evidence="1">
    <location>
        <begin position="691"/>
        <end position="719"/>
    </location>
</feature>
<dbReference type="STRING" id="1353009.A0A1Y2IW05"/>
<feature type="compositionally biased region" description="Basic and acidic residues" evidence="1">
    <location>
        <begin position="598"/>
        <end position="611"/>
    </location>
</feature>
<dbReference type="PANTHER" id="PTHR38046">
    <property type="entry name" value="CRYPTIC LOCI REGULATOR 2"/>
    <property type="match status" value="1"/>
</dbReference>
<proteinExistence type="predicted"/>
<dbReference type="GO" id="GO:0070824">
    <property type="term" value="C:SHREC complex"/>
    <property type="evidence" value="ECO:0007669"/>
    <property type="project" value="InterPro"/>
</dbReference>
<feature type="region of interest" description="Disordered" evidence="1">
    <location>
        <begin position="732"/>
        <end position="757"/>
    </location>
</feature>
<name>A0A1Y2IW05_TRAC3</name>
<dbReference type="OrthoDB" id="2421327at2759"/>
<evidence type="ECO:0000313" key="3">
    <source>
        <dbReference type="EMBL" id="OSD04794.1"/>
    </source>
</evidence>
<feature type="region of interest" description="Disordered" evidence="1">
    <location>
        <begin position="461"/>
        <end position="499"/>
    </location>
</feature>
<feature type="compositionally biased region" description="Polar residues" evidence="1">
    <location>
        <begin position="887"/>
        <end position="906"/>
    </location>
</feature>
<feature type="compositionally biased region" description="Low complexity" evidence="1">
    <location>
        <begin position="474"/>
        <end position="498"/>
    </location>
</feature>
<dbReference type="InterPro" id="IPR038986">
    <property type="entry name" value="Clr2"/>
</dbReference>
<evidence type="ECO:0000259" key="2">
    <source>
        <dbReference type="Pfam" id="PF16761"/>
    </source>
</evidence>
<gene>
    <name evidence="3" type="ORF">PYCCODRAFT_1406971</name>
</gene>
<evidence type="ECO:0000313" key="4">
    <source>
        <dbReference type="Proteomes" id="UP000193067"/>
    </source>
</evidence>
<keyword evidence="4" id="KW-1185">Reference proteome</keyword>
<feature type="domain" description="Cryptic loci regulator 2 N-terminal" evidence="2">
    <location>
        <begin position="80"/>
        <end position="146"/>
    </location>
</feature>
<evidence type="ECO:0000256" key="1">
    <source>
        <dbReference type="SAM" id="MobiDB-lite"/>
    </source>
</evidence>
<feature type="compositionally biased region" description="Basic and acidic residues" evidence="1">
    <location>
        <begin position="182"/>
        <end position="191"/>
    </location>
</feature>
<dbReference type="PANTHER" id="PTHR38046:SF1">
    <property type="entry name" value="CRYPTIC LOCI REGULATOR 2"/>
    <property type="match status" value="1"/>
</dbReference>
<feature type="region of interest" description="Disordered" evidence="1">
    <location>
        <begin position="866"/>
        <end position="912"/>
    </location>
</feature>
<protein>
    <recommendedName>
        <fullName evidence="2">Cryptic loci regulator 2 N-terminal domain-containing protein</fullName>
    </recommendedName>
</protein>
<dbReference type="InterPro" id="IPR031915">
    <property type="entry name" value="Clr2_N"/>
</dbReference>
<feature type="region of interest" description="Disordered" evidence="1">
    <location>
        <begin position="586"/>
        <end position="616"/>
    </location>
</feature>
<feature type="region of interest" description="Disordered" evidence="1">
    <location>
        <begin position="305"/>
        <end position="335"/>
    </location>
</feature>
<dbReference type="Pfam" id="PF16761">
    <property type="entry name" value="Clr2_transil"/>
    <property type="match status" value="1"/>
</dbReference>
<feature type="compositionally biased region" description="Pro residues" evidence="1">
    <location>
        <begin position="462"/>
        <end position="473"/>
    </location>
</feature>
<feature type="compositionally biased region" description="Polar residues" evidence="1">
    <location>
        <begin position="732"/>
        <end position="743"/>
    </location>
</feature>
<dbReference type="GO" id="GO:0033553">
    <property type="term" value="C:rDNA heterochromatin"/>
    <property type="evidence" value="ECO:0007669"/>
    <property type="project" value="TreeGrafter"/>
</dbReference>